<comment type="caution">
    <text evidence="1">The sequence shown here is derived from an EMBL/GenBank/DDBJ whole genome shotgun (WGS) entry which is preliminary data.</text>
</comment>
<dbReference type="Proteomes" id="UP000238322">
    <property type="component" value="Unassembled WGS sequence"/>
</dbReference>
<gene>
    <name evidence="1" type="ORF">C5Y83_26705</name>
</gene>
<sequence length="351" mass="39343">MKGKITREGEFYVLAINDNSVVRMPAERVSFACKTMEEAYLRQKASVGTTTLRDHVELANWCLSLDMWDEATYHHEIAMRSGPSDPDVIRLDRRYQVKLEERNNPHGVKPVQYTQPIPRPVLREAEVTSPADDQNEPALSPKVVQYYASTVQPIMLNSCTVHGCHSVNSENGFKIVQFENVRLMPRRLTIRNMNSAVDYVDFADAAKSKLLTKSAERHGEGGLPNLSPEQISAIRAWVFGVARSGKPNRRPADSGVMPVSFNAPSEGQSHDGGSIDMPVAFQGMETSTPQAVNPLFQANANADHTGVPRPFRSMPQRGLDVPEMPKVRDEFDPELFNRQYHPKYQAPLFPE</sequence>
<accession>A0A2S8FBW8</accession>
<dbReference type="AlphaFoldDB" id="A0A2S8FBW8"/>
<dbReference type="EMBL" id="PUHY01000015">
    <property type="protein sequence ID" value="PQO29647.1"/>
    <property type="molecule type" value="Genomic_DNA"/>
</dbReference>
<protein>
    <submittedName>
        <fullName evidence="1">Uncharacterized protein</fullName>
    </submittedName>
</protein>
<evidence type="ECO:0000313" key="1">
    <source>
        <dbReference type="EMBL" id="PQO29647.1"/>
    </source>
</evidence>
<evidence type="ECO:0000313" key="2">
    <source>
        <dbReference type="Proteomes" id="UP000238322"/>
    </source>
</evidence>
<proteinExistence type="predicted"/>
<organism evidence="1 2">
    <name type="scientific">Blastopirellula marina</name>
    <dbReference type="NCBI Taxonomy" id="124"/>
    <lineage>
        <taxon>Bacteria</taxon>
        <taxon>Pseudomonadati</taxon>
        <taxon>Planctomycetota</taxon>
        <taxon>Planctomycetia</taxon>
        <taxon>Pirellulales</taxon>
        <taxon>Pirellulaceae</taxon>
        <taxon>Blastopirellula</taxon>
    </lineage>
</organism>
<reference evidence="1 2" key="1">
    <citation type="submission" date="2018-02" db="EMBL/GenBank/DDBJ databases">
        <title>Comparative genomes isolates from brazilian mangrove.</title>
        <authorList>
            <person name="Araujo J.E."/>
            <person name="Taketani R.G."/>
            <person name="Silva M.C.P."/>
            <person name="Loureco M.V."/>
            <person name="Andreote F.D."/>
        </authorList>
    </citation>
    <scope>NUCLEOTIDE SEQUENCE [LARGE SCALE GENOMIC DNA]</scope>
    <source>
        <strain evidence="1 2">Hex-1 MGV</strain>
    </source>
</reference>
<name>A0A2S8FBW8_9BACT</name>